<evidence type="ECO:0000313" key="3">
    <source>
        <dbReference type="Proteomes" id="UP000325395"/>
    </source>
</evidence>
<sequence length="178" mass="20166">MPQSLKFRFIEIKGGISEGRYSNNQQSRSKQHQSEQLPGQHSQGRRSKQKSHGEASQSQGTNSRSPHRKESEDQAPRRQRPPSQQSRDGSSKSEGWKLDPVTKETLQEYRRQVKSRKEAKTGENASSIEPSQSTSIETPEVRPEKVPRQSKKTNKRGHDQEGSPRELDKRQSGKHSAG</sequence>
<name>A0ABQ6WG08_9EURO</name>
<feature type="compositionally biased region" description="Polar residues" evidence="1">
    <location>
        <begin position="54"/>
        <end position="64"/>
    </location>
</feature>
<evidence type="ECO:0000313" key="2">
    <source>
        <dbReference type="EMBL" id="KAE8416019.1"/>
    </source>
</evidence>
<organism evidence="2 3">
    <name type="scientific">Aspergillus pseudocaelatus</name>
    <dbReference type="NCBI Taxonomy" id="1825620"/>
    <lineage>
        <taxon>Eukaryota</taxon>
        <taxon>Fungi</taxon>
        <taxon>Dikarya</taxon>
        <taxon>Ascomycota</taxon>
        <taxon>Pezizomycotina</taxon>
        <taxon>Eurotiomycetes</taxon>
        <taxon>Eurotiomycetidae</taxon>
        <taxon>Eurotiales</taxon>
        <taxon>Aspergillaceae</taxon>
        <taxon>Aspergillus</taxon>
        <taxon>Aspergillus subgen. Circumdati</taxon>
    </lineage>
</organism>
<keyword evidence="3" id="KW-1185">Reference proteome</keyword>
<accession>A0ABQ6WG08</accession>
<dbReference type="Proteomes" id="UP000325395">
    <property type="component" value="Unassembled WGS sequence"/>
</dbReference>
<proteinExistence type="predicted"/>
<dbReference type="EMBL" id="ML735758">
    <property type="protein sequence ID" value="KAE8416019.1"/>
    <property type="molecule type" value="Genomic_DNA"/>
</dbReference>
<reference evidence="2 3" key="1">
    <citation type="submission" date="2019-04" db="EMBL/GenBank/DDBJ databases">
        <authorList>
            <consortium name="DOE Joint Genome Institute"/>
            <person name="Mondo S."/>
            <person name="Kjaerbolling I."/>
            <person name="Vesth T."/>
            <person name="Frisvad J.C."/>
            <person name="Nybo J.L."/>
            <person name="Theobald S."/>
            <person name="Kildgaard S."/>
            <person name="Isbrandt T."/>
            <person name="Kuo A."/>
            <person name="Sato A."/>
            <person name="Lyhne E.K."/>
            <person name="Kogle M.E."/>
            <person name="Wiebenga A."/>
            <person name="Kun R.S."/>
            <person name="Lubbers R.J."/>
            <person name="Makela M.R."/>
            <person name="Barry K."/>
            <person name="Chovatia M."/>
            <person name="Clum A."/>
            <person name="Daum C."/>
            <person name="Haridas S."/>
            <person name="He G."/>
            <person name="LaButti K."/>
            <person name="Lipzen A."/>
            <person name="Riley R."/>
            <person name="Salamov A."/>
            <person name="Simmons B.A."/>
            <person name="Magnuson J.K."/>
            <person name="Henrissat B."/>
            <person name="Mortensen U.H."/>
            <person name="Larsen T.O."/>
            <person name="Devries R.P."/>
            <person name="Grigoriev I.V."/>
            <person name="Machida M."/>
            <person name="Baker S.E."/>
            <person name="Andersen M.R."/>
            <person name="Cantor M.N."/>
            <person name="Hua S.X."/>
        </authorList>
    </citation>
    <scope>NUCLEOTIDE SEQUENCE [LARGE SCALE GENOMIC DNA]</scope>
    <source>
        <strain evidence="2 3">CBS 117616</strain>
    </source>
</reference>
<gene>
    <name evidence="2" type="ORF">BDV36DRAFT_297532</name>
</gene>
<evidence type="ECO:0000256" key="1">
    <source>
        <dbReference type="SAM" id="MobiDB-lite"/>
    </source>
</evidence>
<feature type="region of interest" description="Disordered" evidence="1">
    <location>
        <begin position="1"/>
        <end position="178"/>
    </location>
</feature>
<protein>
    <submittedName>
        <fullName evidence="2">Uncharacterized protein</fullName>
    </submittedName>
</protein>
<feature type="compositionally biased region" description="Polar residues" evidence="1">
    <location>
        <begin position="123"/>
        <end position="137"/>
    </location>
</feature>
<feature type="compositionally biased region" description="Basic and acidic residues" evidence="1">
    <location>
        <begin position="156"/>
        <end position="171"/>
    </location>
</feature>
<feature type="compositionally biased region" description="Basic and acidic residues" evidence="1">
    <location>
        <begin position="89"/>
        <end position="121"/>
    </location>
</feature>
<feature type="compositionally biased region" description="Polar residues" evidence="1">
    <location>
        <begin position="20"/>
        <end position="42"/>
    </location>
</feature>